<evidence type="ECO:0000256" key="1">
    <source>
        <dbReference type="SAM" id="SignalP"/>
    </source>
</evidence>
<reference evidence="2 3" key="1">
    <citation type="submission" date="2012-09" db="EMBL/GenBank/DDBJ databases">
        <title>Genome Sequence of alkane-degrading Bacterium Alcanivorax venustensis ISO4.</title>
        <authorList>
            <person name="Lai Q."/>
            <person name="Shao Z."/>
        </authorList>
    </citation>
    <scope>NUCLEOTIDE SEQUENCE [LARGE SCALE GENOMIC DNA]</scope>
    <source>
        <strain evidence="2 3">ISO4</strain>
    </source>
</reference>
<keyword evidence="3" id="KW-1185">Reference proteome</keyword>
<feature type="chain" id="PRO_5046737097" description="Secreted protein" evidence="1">
    <location>
        <begin position="24"/>
        <end position="100"/>
    </location>
</feature>
<evidence type="ECO:0000313" key="3">
    <source>
        <dbReference type="Proteomes" id="UP000644441"/>
    </source>
</evidence>
<protein>
    <recommendedName>
        <fullName evidence="4">Secreted protein</fullName>
    </recommendedName>
</protein>
<organism evidence="2 3">
    <name type="scientific">Alloalcanivorax venustensis ISO4</name>
    <dbReference type="NCBI Taxonomy" id="1177184"/>
    <lineage>
        <taxon>Bacteria</taxon>
        <taxon>Pseudomonadati</taxon>
        <taxon>Pseudomonadota</taxon>
        <taxon>Gammaproteobacteria</taxon>
        <taxon>Oceanospirillales</taxon>
        <taxon>Alcanivoracaceae</taxon>
        <taxon>Alloalcanivorax</taxon>
    </lineage>
</organism>
<evidence type="ECO:0000313" key="2">
    <source>
        <dbReference type="EMBL" id="MBF5054240.1"/>
    </source>
</evidence>
<proteinExistence type="predicted"/>
<keyword evidence="1" id="KW-0732">Signal</keyword>
<dbReference type="EMBL" id="ARXR01000034">
    <property type="protein sequence ID" value="MBF5054240.1"/>
    <property type="molecule type" value="Genomic_DNA"/>
</dbReference>
<name>A0ABS0AJM2_9GAMM</name>
<evidence type="ECO:0008006" key="4">
    <source>
        <dbReference type="Google" id="ProtNLM"/>
    </source>
</evidence>
<dbReference type="RefSeq" id="WP_194856662.1">
    <property type="nucleotide sequence ID" value="NZ_ARXR01000034.1"/>
</dbReference>
<accession>A0ABS0AJM2</accession>
<comment type="caution">
    <text evidence="2">The sequence shown here is derived from an EMBL/GenBank/DDBJ whole genome shotgun (WGS) entry which is preliminary data.</text>
</comment>
<dbReference type="Proteomes" id="UP000644441">
    <property type="component" value="Unassembled WGS sequence"/>
</dbReference>
<gene>
    <name evidence="2" type="ORF">ISO4_02842</name>
</gene>
<feature type="signal peptide" evidence="1">
    <location>
        <begin position="1"/>
        <end position="23"/>
    </location>
</feature>
<sequence>MKTPTGTVLLSAFLFFSPTLATADAALERRVAKYASLCDDYERSKTHVECHRPPGSYKHAYEMTGRARERALAQGRKLLRMRRETDEAMDRVGRDRRLYR</sequence>